<dbReference type="RefSeq" id="WP_349637217.1">
    <property type="nucleotide sequence ID" value="NZ_CP090958.1"/>
</dbReference>
<feature type="binding site" evidence="10">
    <location>
        <begin position="153"/>
        <end position="155"/>
    </location>
    <ligand>
        <name>2-[(2R,5Z)-2-carboxy-4-methylthiazol-5(2H)-ylidene]ethyl phosphate</name>
        <dbReference type="ChEBI" id="CHEBI:62899"/>
    </ligand>
</feature>
<dbReference type="Proteomes" id="UP001209083">
    <property type="component" value="Chromosome"/>
</dbReference>
<dbReference type="EMBL" id="CP090958">
    <property type="protein sequence ID" value="WGW10438.1"/>
    <property type="molecule type" value="Genomic_DNA"/>
</dbReference>
<evidence type="ECO:0000256" key="12">
    <source>
        <dbReference type="RuleBase" id="RU004253"/>
    </source>
</evidence>
<feature type="binding site" evidence="10">
    <location>
        <position position="87"/>
    </location>
    <ligand>
        <name>4-amino-2-methyl-5-(diphosphooxymethyl)pyrimidine</name>
        <dbReference type="ChEBI" id="CHEBI:57841"/>
    </ligand>
</feature>
<evidence type="ECO:0000256" key="8">
    <source>
        <dbReference type="ARBA" id="ARBA00047851"/>
    </source>
</evidence>
<feature type="binding site" evidence="10">
    <location>
        <position position="156"/>
    </location>
    <ligand>
        <name>4-amino-2-methyl-5-(diphosphooxymethyl)pyrimidine</name>
        <dbReference type="ChEBI" id="CHEBI:57841"/>
    </ligand>
</feature>
<evidence type="ECO:0000256" key="10">
    <source>
        <dbReference type="HAMAP-Rule" id="MF_00097"/>
    </source>
</evidence>
<comment type="cofactor">
    <cofactor evidence="10">
        <name>Mg(2+)</name>
        <dbReference type="ChEBI" id="CHEBI:18420"/>
    </cofactor>
    <text evidence="10">Binds 1 Mg(2+) ion per subunit.</text>
</comment>
<dbReference type="EC" id="2.5.1.3" evidence="10"/>
<keyword evidence="6 10" id="KW-0784">Thiamine biosynthesis</keyword>
<evidence type="ECO:0000256" key="2">
    <source>
        <dbReference type="ARBA" id="ARBA00005165"/>
    </source>
</evidence>
<accession>A0ABY8QN78</accession>
<keyword evidence="3 10" id="KW-0808">Transferase</keyword>
<keyword evidence="5 10" id="KW-0460">Magnesium</keyword>
<protein>
    <recommendedName>
        <fullName evidence="10">Thiamine-phosphate synthase</fullName>
        <shortName evidence="10">TP synthase</shortName>
        <shortName evidence="10">TPS</shortName>
        <ecNumber evidence="10">2.5.1.3</ecNumber>
    </recommendedName>
    <alternativeName>
        <fullName evidence="10">Thiamine-phosphate pyrophosphorylase</fullName>
        <shortName evidence="10">TMP pyrophosphorylase</shortName>
        <shortName evidence="10">TMP-PPase</shortName>
    </alternativeName>
</protein>
<dbReference type="GO" id="GO:0004789">
    <property type="term" value="F:thiamine-phosphate diphosphorylase activity"/>
    <property type="evidence" value="ECO:0007669"/>
    <property type="project" value="UniProtKB-EC"/>
</dbReference>
<evidence type="ECO:0000256" key="9">
    <source>
        <dbReference type="ARBA" id="ARBA00047883"/>
    </source>
</evidence>
<evidence type="ECO:0000313" key="14">
    <source>
        <dbReference type="EMBL" id="WGW10438.1"/>
    </source>
</evidence>
<sequence length="240" mass="25631">MTHQNPESRSVDSVGSRARRLTTAQLYLCVDSRRDQGDLEQFLDAALAGGVDIVQLRDKSIEAREELELLELFAAAAARHGALHAVNDRADIARLSGAPVLHLGQDDLPVPAARSLLGDDAILGLSTHRPEETAAAVDQPGLDYFCTGPVWSTPTKPGRAAVGLELVRFAHEESARRQSSRPWFAIGGIDHSTIGQVRDAGAQRVVVVRAITDASNPTDAAQKLRAELGPLDAEAQPTLG</sequence>
<dbReference type="NCBIfam" id="TIGR00693">
    <property type="entry name" value="thiE"/>
    <property type="match status" value="1"/>
</dbReference>
<comment type="catalytic activity">
    <reaction evidence="9 10 11">
        <text>2-[(2R,5Z)-2-carboxy-4-methylthiazol-5(2H)-ylidene]ethyl phosphate + 4-amino-2-methyl-5-(diphosphooxymethyl)pyrimidine + 2 H(+) = thiamine phosphate + CO2 + diphosphate</text>
        <dbReference type="Rhea" id="RHEA:47844"/>
        <dbReference type="ChEBI" id="CHEBI:15378"/>
        <dbReference type="ChEBI" id="CHEBI:16526"/>
        <dbReference type="ChEBI" id="CHEBI:33019"/>
        <dbReference type="ChEBI" id="CHEBI:37575"/>
        <dbReference type="ChEBI" id="CHEBI:57841"/>
        <dbReference type="ChEBI" id="CHEBI:62899"/>
        <dbReference type="EC" id="2.5.1.3"/>
    </reaction>
</comment>
<name>A0ABY8QN78_9MICO</name>
<organism evidence="14 15">
    <name type="scientific">Saxibacter everestensis</name>
    <dbReference type="NCBI Taxonomy" id="2909229"/>
    <lineage>
        <taxon>Bacteria</taxon>
        <taxon>Bacillati</taxon>
        <taxon>Actinomycetota</taxon>
        <taxon>Actinomycetes</taxon>
        <taxon>Micrococcales</taxon>
        <taxon>Brevibacteriaceae</taxon>
        <taxon>Saxibacter</taxon>
    </lineage>
</organism>
<dbReference type="Pfam" id="PF02581">
    <property type="entry name" value="TMP-TENI"/>
    <property type="match status" value="1"/>
</dbReference>
<evidence type="ECO:0000256" key="7">
    <source>
        <dbReference type="ARBA" id="ARBA00047334"/>
    </source>
</evidence>
<evidence type="ECO:0000256" key="1">
    <source>
        <dbReference type="ARBA" id="ARBA00003814"/>
    </source>
</evidence>
<feature type="binding site" evidence="10">
    <location>
        <begin position="55"/>
        <end position="59"/>
    </location>
    <ligand>
        <name>4-amino-2-methyl-5-(diphosphooxymethyl)pyrimidine</name>
        <dbReference type="ChEBI" id="CHEBI:57841"/>
    </ligand>
</feature>
<evidence type="ECO:0000256" key="11">
    <source>
        <dbReference type="RuleBase" id="RU003826"/>
    </source>
</evidence>
<gene>
    <name evidence="10 14" type="primary">thiE</name>
    <name evidence="14" type="ORF">LWF01_09765</name>
</gene>
<feature type="binding site" evidence="10">
    <location>
        <position position="188"/>
    </location>
    <ligand>
        <name>2-[(2R,5Z)-2-carboxy-4-methylthiazol-5(2H)-ylidene]ethyl phosphate</name>
        <dbReference type="ChEBI" id="CHEBI:62899"/>
    </ligand>
</feature>
<feature type="binding site" evidence="10">
    <location>
        <position position="126"/>
    </location>
    <ligand>
        <name>4-amino-2-methyl-5-(diphosphooxymethyl)pyrimidine</name>
        <dbReference type="ChEBI" id="CHEBI:57841"/>
    </ligand>
</feature>
<proteinExistence type="inferred from homology"/>
<evidence type="ECO:0000259" key="13">
    <source>
        <dbReference type="Pfam" id="PF02581"/>
    </source>
</evidence>
<reference evidence="14 15" key="1">
    <citation type="submission" date="2023-05" db="EMBL/GenBank/DDBJ databases">
        <title>Lithophilousrod everest ZFBP1038 complete genpme.</title>
        <authorList>
            <person name="Tian M."/>
        </authorList>
    </citation>
    <scope>NUCLEOTIDE SEQUENCE [LARGE SCALE GENOMIC DNA]</scope>
    <source>
        <strain evidence="14 15">ZFBP1038</strain>
    </source>
</reference>
<comment type="similarity">
    <text evidence="10 11">Belongs to the thiamine-phosphate synthase family.</text>
</comment>
<comment type="catalytic activity">
    <reaction evidence="8 10 11">
        <text>2-(2-carboxy-4-methylthiazol-5-yl)ethyl phosphate + 4-amino-2-methyl-5-(diphosphooxymethyl)pyrimidine + 2 H(+) = thiamine phosphate + CO2 + diphosphate</text>
        <dbReference type="Rhea" id="RHEA:47848"/>
        <dbReference type="ChEBI" id="CHEBI:15378"/>
        <dbReference type="ChEBI" id="CHEBI:16526"/>
        <dbReference type="ChEBI" id="CHEBI:33019"/>
        <dbReference type="ChEBI" id="CHEBI:37575"/>
        <dbReference type="ChEBI" id="CHEBI:57841"/>
        <dbReference type="ChEBI" id="CHEBI:62890"/>
        <dbReference type="EC" id="2.5.1.3"/>
    </reaction>
</comment>
<feature type="binding site" evidence="10">
    <location>
        <position position="107"/>
    </location>
    <ligand>
        <name>Mg(2+)</name>
        <dbReference type="ChEBI" id="CHEBI:18420"/>
    </ligand>
</feature>
<keyword evidence="15" id="KW-1185">Reference proteome</keyword>
<comment type="caution">
    <text evidence="10">Lacks conserved residue(s) required for the propagation of feature annotation.</text>
</comment>
<comment type="function">
    <text evidence="1 10">Condenses 4-methyl-5-(beta-hydroxyethyl)thiazole monophosphate (THZ-P) and 2-methyl-4-amino-5-hydroxymethyl pyrimidine pyrophosphate (HMP-PP) to form thiamine monophosphate (TMP).</text>
</comment>
<feature type="binding site" evidence="10">
    <location>
        <position position="88"/>
    </location>
    <ligand>
        <name>Mg(2+)</name>
        <dbReference type="ChEBI" id="CHEBI:18420"/>
    </ligand>
</feature>
<dbReference type="CDD" id="cd00564">
    <property type="entry name" value="TMP_TenI"/>
    <property type="match status" value="1"/>
</dbReference>
<dbReference type="Gene3D" id="3.20.20.70">
    <property type="entry name" value="Aldolase class I"/>
    <property type="match status" value="1"/>
</dbReference>
<evidence type="ECO:0000256" key="3">
    <source>
        <dbReference type="ARBA" id="ARBA00022679"/>
    </source>
</evidence>
<comment type="catalytic activity">
    <reaction evidence="7 10 11">
        <text>4-methyl-5-(2-phosphooxyethyl)-thiazole + 4-amino-2-methyl-5-(diphosphooxymethyl)pyrimidine + H(+) = thiamine phosphate + diphosphate</text>
        <dbReference type="Rhea" id="RHEA:22328"/>
        <dbReference type="ChEBI" id="CHEBI:15378"/>
        <dbReference type="ChEBI" id="CHEBI:33019"/>
        <dbReference type="ChEBI" id="CHEBI:37575"/>
        <dbReference type="ChEBI" id="CHEBI:57841"/>
        <dbReference type="ChEBI" id="CHEBI:58296"/>
        <dbReference type="EC" id="2.5.1.3"/>
    </reaction>
</comment>
<dbReference type="PANTHER" id="PTHR20857">
    <property type="entry name" value="THIAMINE-PHOSPHATE PYROPHOSPHORYLASE"/>
    <property type="match status" value="1"/>
</dbReference>
<keyword evidence="4 10" id="KW-0479">Metal-binding</keyword>
<comment type="pathway">
    <text evidence="2 10 12">Cofactor biosynthesis; thiamine diphosphate biosynthesis; thiamine phosphate from 4-amino-2-methyl-5-diphosphomethylpyrimidine and 4-methyl-5-(2-phosphoethyl)-thiazole: step 1/1.</text>
</comment>
<dbReference type="InterPro" id="IPR022998">
    <property type="entry name" value="ThiamineP_synth_TenI"/>
</dbReference>
<dbReference type="PANTHER" id="PTHR20857:SF15">
    <property type="entry name" value="THIAMINE-PHOSPHATE SYNTHASE"/>
    <property type="match status" value="1"/>
</dbReference>
<dbReference type="InterPro" id="IPR013785">
    <property type="entry name" value="Aldolase_TIM"/>
</dbReference>
<dbReference type="SUPFAM" id="SSF51391">
    <property type="entry name" value="Thiamin phosphate synthase"/>
    <property type="match status" value="1"/>
</dbReference>
<dbReference type="HAMAP" id="MF_00097">
    <property type="entry name" value="TMP_synthase"/>
    <property type="match status" value="1"/>
</dbReference>
<dbReference type="InterPro" id="IPR034291">
    <property type="entry name" value="TMP_synthase"/>
</dbReference>
<evidence type="ECO:0000256" key="4">
    <source>
        <dbReference type="ARBA" id="ARBA00022723"/>
    </source>
</evidence>
<evidence type="ECO:0000313" key="15">
    <source>
        <dbReference type="Proteomes" id="UP001209083"/>
    </source>
</evidence>
<evidence type="ECO:0000256" key="5">
    <source>
        <dbReference type="ARBA" id="ARBA00022842"/>
    </source>
</evidence>
<feature type="domain" description="Thiamine phosphate synthase/TenI" evidence="13">
    <location>
        <begin position="26"/>
        <end position="211"/>
    </location>
</feature>
<dbReference type="InterPro" id="IPR036206">
    <property type="entry name" value="ThiamineP_synth_sf"/>
</dbReference>
<evidence type="ECO:0000256" key="6">
    <source>
        <dbReference type="ARBA" id="ARBA00022977"/>
    </source>
</evidence>